<dbReference type="Proteomes" id="UP000054270">
    <property type="component" value="Unassembled WGS sequence"/>
</dbReference>
<feature type="region of interest" description="Disordered" evidence="1">
    <location>
        <begin position="1"/>
        <end position="98"/>
    </location>
</feature>
<feature type="compositionally biased region" description="Basic residues" evidence="1">
    <location>
        <begin position="80"/>
        <end position="91"/>
    </location>
</feature>
<dbReference type="AlphaFoldDB" id="A0A0D2KUI1"/>
<gene>
    <name evidence="2" type="ORF">HYPSUDRAFT_205428</name>
</gene>
<evidence type="ECO:0000256" key="1">
    <source>
        <dbReference type="SAM" id="MobiDB-lite"/>
    </source>
</evidence>
<dbReference type="EMBL" id="KN817590">
    <property type="protein sequence ID" value="KJA18307.1"/>
    <property type="molecule type" value="Genomic_DNA"/>
</dbReference>
<proteinExistence type="predicted"/>
<keyword evidence="3" id="KW-1185">Reference proteome</keyword>
<accession>A0A0D2KUI1</accession>
<feature type="compositionally biased region" description="Low complexity" evidence="1">
    <location>
        <begin position="1"/>
        <end position="21"/>
    </location>
</feature>
<evidence type="ECO:0000313" key="2">
    <source>
        <dbReference type="EMBL" id="KJA18307.1"/>
    </source>
</evidence>
<evidence type="ECO:0000313" key="3">
    <source>
        <dbReference type="Proteomes" id="UP000054270"/>
    </source>
</evidence>
<name>A0A0D2KUI1_HYPSF</name>
<organism evidence="2 3">
    <name type="scientific">Hypholoma sublateritium (strain FD-334 SS-4)</name>
    <dbReference type="NCBI Taxonomy" id="945553"/>
    <lineage>
        <taxon>Eukaryota</taxon>
        <taxon>Fungi</taxon>
        <taxon>Dikarya</taxon>
        <taxon>Basidiomycota</taxon>
        <taxon>Agaricomycotina</taxon>
        <taxon>Agaricomycetes</taxon>
        <taxon>Agaricomycetidae</taxon>
        <taxon>Agaricales</taxon>
        <taxon>Agaricineae</taxon>
        <taxon>Strophariaceae</taxon>
        <taxon>Hypholoma</taxon>
    </lineage>
</organism>
<sequence>MPADNAARPPRSSASVAHAPPGAFRTTQPHLNDERPPARRFSLCSAPGGAVGARKGYTRNTARRPPSILRQRCPRAPGRFPHRPAPPKRRQTTSVAPARASQLTQALFFDVAPALPPPHRPTTP</sequence>
<reference evidence="3" key="1">
    <citation type="submission" date="2014-04" db="EMBL/GenBank/DDBJ databases">
        <title>Evolutionary Origins and Diversification of the Mycorrhizal Mutualists.</title>
        <authorList>
            <consortium name="DOE Joint Genome Institute"/>
            <consortium name="Mycorrhizal Genomics Consortium"/>
            <person name="Kohler A."/>
            <person name="Kuo A."/>
            <person name="Nagy L.G."/>
            <person name="Floudas D."/>
            <person name="Copeland A."/>
            <person name="Barry K.W."/>
            <person name="Cichocki N."/>
            <person name="Veneault-Fourrey C."/>
            <person name="LaButti K."/>
            <person name="Lindquist E.A."/>
            <person name="Lipzen A."/>
            <person name="Lundell T."/>
            <person name="Morin E."/>
            <person name="Murat C."/>
            <person name="Riley R."/>
            <person name="Ohm R."/>
            <person name="Sun H."/>
            <person name="Tunlid A."/>
            <person name="Henrissat B."/>
            <person name="Grigoriev I.V."/>
            <person name="Hibbett D.S."/>
            <person name="Martin F."/>
        </authorList>
    </citation>
    <scope>NUCLEOTIDE SEQUENCE [LARGE SCALE GENOMIC DNA]</scope>
    <source>
        <strain evidence="3">FD-334 SS-4</strain>
    </source>
</reference>
<protein>
    <submittedName>
        <fullName evidence="2">Uncharacterized protein</fullName>
    </submittedName>
</protein>